<gene>
    <name evidence="1" type="ORF">BAZ10_16965</name>
</gene>
<keyword evidence="2" id="KW-1185">Reference proteome</keyword>
<name>A0A1T3MYF4_9FLAO</name>
<protein>
    <recommendedName>
        <fullName evidence="3">Bacterial mobilisation domain-containing protein</fullName>
    </recommendedName>
</protein>
<comment type="caution">
    <text evidence="1">The sequence shown here is derived from an EMBL/GenBank/DDBJ whole genome shotgun (WGS) entry which is preliminary data.</text>
</comment>
<dbReference type="AlphaFoldDB" id="A0A1T3MYF4"/>
<proteinExistence type="predicted"/>
<dbReference type="Proteomes" id="UP000190813">
    <property type="component" value="Unassembled WGS sequence"/>
</dbReference>
<dbReference type="RefSeq" id="WP_078770296.1">
    <property type="nucleotide sequence ID" value="NZ_CBCSBR010000008.1"/>
</dbReference>
<dbReference type="EMBL" id="MAHX01000002">
    <property type="protein sequence ID" value="OPC69584.1"/>
    <property type="molecule type" value="Genomic_DNA"/>
</dbReference>
<sequence length="130" mass="15369">MQTKNNGKEERIFIRIQKYRKENWKKLCSKRQISLSSLIIDSVEGRIFDDERRKILAFIEKQDNIFAKVENNINQIAKIANIQKFISKGELKSFSENLKTIIELKEHQNVIFTKIYSLIVMCNRPSFKSS</sequence>
<evidence type="ECO:0008006" key="3">
    <source>
        <dbReference type="Google" id="ProtNLM"/>
    </source>
</evidence>
<organism evidence="1 2">
    <name type="scientific">Elizabethkingia occulta</name>
    <dbReference type="NCBI Taxonomy" id="1867263"/>
    <lineage>
        <taxon>Bacteria</taxon>
        <taxon>Pseudomonadati</taxon>
        <taxon>Bacteroidota</taxon>
        <taxon>Flavobacteriia</taxon>
        <taxon>Flavobacteriales</taxon>
        <taxon>Weeksellaceae</taxon>
        <taxon>Elizabethkingia</taxon>
    </lineage>
</organism>
<reference evidence="1 2" key="1">
    <citation type="submission" date="2016-06" db="EMBL/GenBank/DDBJ databases">
        <title>Revisiting the taxonomy of the Elizabethkingia Genus based on Whole-Genome Sequencing, Optical Mapping, and MALDI-TOF.</title>
        <authorList>
            <person name="Nicholson A.C."/>
        </authorList>
    </citation>
    <scope>NUCLEOTIDE SEQUENCE [LARGE SCALE GENOMIC DNA]</scope>
    <source>
        <strain evidence="1 2">G4070</strain>
    </source>
</reference>
<accession>A0A1T3MYF4</accession>
<evidence type="ECO:0000313" key="2">
    <source>
        <dbReference type="Proteomes" id="UP000190813"/>
    </source>
</evidence>
<evidence type="ECO:0000313" key="1">
    <source>
        <dbReference type="EMBL" id="OPC69584.1"/>
    </source>
</evidence>